<reference evidence="1 2" key="1">
    <citation type="journal article" date="2015" name="Nature">
        <title>rRNA introns, odd ribosomes, and small enigmatic genomes across a large radiation of phyla.</title>
        <authorList>
            <person name="Brown C.T."/>
            <person name="Hug L.A."/>
            <person name="Thomas B.C."/>
            <person name="Sharon I."/>
            <person name="Castelle C.J."/>
            <person name="Singh A."/>
            <person name="Wilkins M.J."/>
            <person name="Williams K.H."/>
            <person name="Banfield J.F."/>
        </authorList>
    </citation>
    <scope>NUCLEOTIDE SEQUENCE [LARGE SCALE GENOMIC DNA]</scope>
</reference>
<dbReference type="EMBL" id="LCPK01000038">
    <property type="protein sequence ID" value="KKU96135.1"/>
    <property type="molecule type" value="Genomic_DNA"/>
</dbReference>
<evidence type="ECO:0000313" key="1">
    <source>
        <dbReference type="EMBL" id="KKU96135.1"/>
    </source>
</evidence>
<name>A0A0G1XP95_9BACT</name>
<comment type="caution">
    <text evidence="1">The sequence shown here is derived from an EMBL/GenBank/DDBJ whole genome shotgun (WGS) entry which is preliminary data.</text>
</comment>
<proteinExistence type="predicted"/>
<organism evidence="1 2">
    <name type="scientific">Candidatus Amesbacteria bacterium GW2011_GWB1_48_13</name>
    <dbReference type="NCBI Taxonomy" id="1618362"/>
    <lineage>
        <taxon>Bacteria</taxon>
        <taxon>Candidatus Amesiibacteriota</taxon>
    </lineage>
</organism>
<dbReference type="Proteomes" id="UP000034694">
    <property type="component" value="Unassembled WGS sequence"/>
</dbReference>
<protein>
    <submittedName>
        <fullName evidence="1">Uncharacterized protein</fullName>
    </submittedName>
</protein>
<accession>A0A0G1XP95</accession>
<sequence>MIAAAVIIVLVLGGTGFLISRRSTQAPAATTGESQSESAVQPQSQKKTLKEIMGLAGDQKCEFADTETGSTGSIYLSGGKFRGDFTMQSEGTSTRSHMISDTQNAYMWMDGQNQGFKFSVAALTAGDDAAQQQAVDVNKEVDIDCSGWSGGEASFEVPANVTFSDFGGLIPTGGITGSAGKYHIDYFGPVRKLIVLNLVWEEVQKLAKREVGKQEFGVWLARFYANTGEARYLEKEQKQLGNMSPLAFMRRKADLFQTQQIIKDAPLPFKDAARFLKVADREFRRFPSRKTARDLQPSKGFVPLREAKDLQLCGSDTRTVHLSRQEVFNAKILKRLLEICPNLERVQYPPSFDRLMRYNRGILENAGVSVIAARQFDMAYYDESVGPGGFEEKNRIFQKITKERRREFRQMIELEIPEALLAEAYFESNGNKTIAEIAGETGLPTSFVSRKIRILLHWGGYLSMEKSVKSGAMHLEGGLKRLIRATEDMKFRLELRESHRVGSFLPPENLPIQAWEMWETLANHWRSNPKAYQRLESAHPDWYEILSDYYGLKMLGGERETSTHIAKRLGFSGREKVKQIVNKAISFLDVELEKK</sequence>
<evidence type="ECO:0000313" key="2">
    <source>
        <dbReference type="Proteomes" id="UP000034694"/>
    </source>
</evidence>
<gene>
    <name evidence="1" type="ORF">UY28_C0038G0016</name>
</gene>
<dbReference type="AlphaFoldDB" id="A0A0G1XP95"/>